<evidence type="ECO:0000256" key="2">
    <source>
        <dbReference type="ARBA" id="ARBA00022694"/>
    </source>
</evidence>
<dbReference type="GO" id="GO:0005634">
    <property type="term" value="C:nucleus"/>
    <property type="evidence" value="ECO:0007669"/>
    <property type="project" value="TreeGrafter"/>
</dbReference>
<keyword evidence="3" id="KW-0413">Isomerase</keyword>
<dbReference type="Proteomes" id="UP001187531">
    <property type="component" value="Unassembled WGS sequence"/>
</dbReference>
<organism evidence="6 7">
    <name type="scientific">Artemia franciscana</name>
    <name type="common">Brine shrimp</name>
    <name type="synonym">Artemia sanfranciscana</name>
    <dbReference type="NCBI Taxonomy" id="6661"/>
    <lineage>
        <taxon>Eukaryota</taxon>
        <taxon>Metazoa</taxon>
        <taxon>Ecdysozoa</taxon>
        <taxon>Arthropoda</taxon>
        <taxon>Crustacea</taxon>
        <taxon>Branchiopoda</taxon>
        <taxon>Anostraca</taxon>
        <taxon>Artemiidae</taxon>
        <taxon>Artemia</taxon>
    </lineage>
</organism>
<feature type="coiled-coil region" evidence="4">
    <location>
        <begin position="306"/>
        <end position="360"/>
    </location>
</feature>
<evidence type="ECO:0000256" key="1">
    <source>
        <dbReference type="ARBA" id="ARBA00009375"/>
    </source>
</evidence>
<dbReference type="PANTHER" id="PTHR11142">
    <property type="entry name" value="PSEUDOURIDYLATE SYNTHASE"/>
    <property type="match status" value="1"/>
</dbReference>
<reference evidence="6" key="1">
    <citation type="submission" date="2023-07" db="EMBL/GenBank/DDBJ databases">
        <title>Chromosome-level genome assembly of Artemia franciscana.</title>
        <authorList>
            <person name="Jo E."/>
        </authorList>
    </citation>
    <scope>NUCLEOTIDE SEQUENCE</scope>
    <source>
        <tissue evidence="6">Whole body</tissue>
    </source>
</reference>
<keyword evidence="7" id="KW-1185">Reference proteome</keyword>
<dbReference type="PANTHER" id="PTHR11142:SF5">
    <property type="entry name" value="TRNA PSEUDOURIDINE(38_39) SYNTHASE"/>
    <property type="match status" value="1"/>
</dbReference>
<evidence type="ECO:0000313" key="6">
    <source>
        <dbReference type="EMBL" id="KAK2723918.1"/>
    </source>
</evidence>
<comment type="caution">
    <text evidence="6">The sequence shown here is derived from an EMBL/GenBank/DDBJ whole genome shotgun (WGS) entry which is preliminary data.</text>
</comment>
<protein>
    <recommendedName>
        <fullName evidence="5">Pseudouridine synthase I TruA alpha/beta domain-containing protein</fullName>
    </recommendedName>
</protein>
<comment type="similarity">
    <text evidence="1">Belongs to the tRNA pseudouridine synthase TruA family.</text>
</comment>
<evidence type="ECO:0000256" key="4">
    <source>
        <dbReference type="SAM" id="Coils"/>
    </source>
</evidence>
<dbReference type="GO" id="GO:0003723">
    <property type="term" value="F:RNA binding"/>
    <property type="evidence" value="ECO:0007669"/>
    <property type="project" value="InterPro"/>
</dbReference>
<sequence length="569" mass="65253">VISIDLRSQVSSSLGVYIPEGHTAKDEEEEMDYIGILNRVLPKEIQVIAWAPVEQGLSSRFDCKKRTYKYFFPKADLDIQVSQHWVKFGMIPKSLLLKLAELEAVKVELQLHIVKLAELEAVEVELQLRIVKLAELEAVKVELQLRIVKLAELQAVEVELQLRIVKLAELEAVEVELQLRIVKLAELEAVEVELQLRIVKLAELEAVEVELQWRIVKLAEVEAVKVELQLRIVKLAELEAVEVELQLRIVKLAELEAVEVELQLRIVKLAELEAVEVELQLRIVKLPELEAVEVELQLRIVKLPELEAVEVELQLLIVKLVELEAVEVELQLLIVKLVELEAVEVELQLLIVKLVELEAAMREASQYLLGTHDFRNFCKMDVGNGVINYTRNILQLTIDAPTGDDSYNMCELTIQGQAFLWHQVRCVVAILFLIGQRKENPDLVKELLDVDKNPRKPQYSMASEIPLILFDSSYEGIEWKHNQQSLKTTIKHFQELWCNYAVRATMLNKIMATLSSISVPGNLEMNKLNSQILIEGVESKVYKPIMKRQLCDSLEQKMEHFAKRFKHKN</sequence>
<dbReference type="GO" id="GO:0005737">
    <property type="term" value="C:cytoplasm"/>
    <property type="evidence" value="ECO:0007669"/>
    <property type="project" value="TreeGrafter"/>
</dbReference>
<evidence type="ECO:0000313" key="7">
    <source>
        <dbReference type="Proteomes" id="UP001187531"/>
    </source>
</evidence>
<dbReference type="GO" id="GO:0031119">
    <property type="term" value="P:tRNA pseudouridine synthesis"/>
    <property type="evidence" value="ECO:0007669"/>
    <property type="project" value="TreeGrafter"/>
</dbReference>
<dbReference type="InterPro" id="IPR001406">
    <property type="entry name" value="PsdUridine_synth_TruA"/>
</dbReference>
<gene>
    <name evidence="6" type="ORF">QYM36_002318</name>
</gene>
<feature type="non-terminal residue" evidence="6">
    <location>
        <position position="1"/>
    </location>
</feature>
<proteinExistence type="inferred from homology"/>
<dbReference type="InterPro" id="IPR020095">
    <property type="entry name" value="PsdUridine_synth_TruA_C"/>
</dbReference>
<dbReference type="InterPro" id="IPR020103">
    <property type="entry name" value="PsdUridine_synth_cat_dom_sf"/>
</dbReference>
<keyword evidence="2" id="KW-0819">tRNA processing</keyword>
<feature type="domain" description="Pseudouridine synthase I TruA alpha/beta" evidence="5">
    <location>
        <begin position="364"/>
        <end position="475"/>
    </location>
</feature>
<dbReference type="Pfam" id="PF01416">
    <property type="entry name" value="PseudoU_synth_1"/>
    <property type="match status" value="1"/>
</dbReference>
<evidence type="ECO:0000256" key="3">
    <source>
        <dbReference type="ARBA" id="ARBA00023235"/>
    </source>
</evidence>
<evidence type="ECO:0000259" key="5">
    <source>
        <dbReference type="Pfam" id="PF01416"/>
    </source>
</evidence>
<accession>A0AA88I9I7</accession>
<dbReference type="GO" id="GO:1990481">
    <property type="term" value="P:mRNA pseudouridine synthesis"/>
    <property type="evidence" value="ECO:0007669"/>
    <property type="project" value="TreeGrafter"/>
</dbReference>
<keyword evidence="4" id="KW-0175">Coiled coil</keyword>
<dbReference type="EMBL" id="JAVRJZ010000004">
    <property type="protein sequence ID" value="KAK2723918.1"/>
    <property type="molecule type" value="Genomic_DNA"/>
</dbReference>
<dbReference type="InterPro" id="IPR020097">
    <property type="entry name" value="PsdUridine_synth_TruA_a/b_dom"/>
</dbReference>
<dbReference type="AlphaFoldDB" id="A0AA88I9I7"/>
<dbReference type="SUPFAM" id="SSF55120">
    <property type="entry name" value="Pseudouridine synthase"/>
    <property type="match status" value="1"/>
</dbReference>
<dbReference type="GO" id="GO:0009982">
    <property type="term" value="F:pseudouridine synthase activity"/>
    <property type="evidence" value="ECO:0007669"/>
    <property type="project" value="InterPro"/>
</dbReference>
<dbReference type="Gene3D" id="3.30.70.660">
    <property type="entry name" value="Pseudouridine synthase I, catalytic domain, C-terminal subdomain"/>
    <property type="match status" value="1"/>
</dbReference>
<name>A0AA88I9I7_ARTSF</name>